<keyword evidence="1" id="KW-0812">Transmembrane</keyword>
<dbReference type="AlphaFoldDB" id="A0A1T4SH74"/>
<evidence type="ECO:0000259" key="2">
    <source>
        <dbReference type="Pfam" id="PF02517"/>
    </source>
</evidence>
<dbReference type="Proteomes" id="UP000190092">
    <property type="component" value="Unassembled WGS sequence"/>
</dbReference>
<dbReference type="InterPro" id="IPR003675">
    <property type="entry name" value="Rce1/LyrA-like_dom"/>
</dbReference>
<feature type="transmembrane region" description="Helical" evidence="1">
    <location>
        <begin position="120"/>
        <end position="145"/>
    </location>
</feature>
<proteinExistence type="predicted"/>
<feature type="domain" description="CAAX prenyl protease 2/Lysostaphin resistance protein A-like" evidence="2">
    <location>
        <begin position="116"/>
        <end position="203"/>
    </location>
</feature>
<feature type="transmembrane region" description="Helical" evidence="1">
    <location>
        <begin position="151"/>
        <end position="184"/>
    </location>
</feature>
<keyword evidence="3" id="KW-0645">Protease</keyword>
<feature type="transmembrane region" description="Helical" evidence="1">
    <location>
        <begin position="191"/>
        <end position="212"/>
    </location>
</feature>
<keyword evidence="4" id="KW-1185">Reference proteome</keyword>
<name>A0A1T4SH74_9HYPH</name>
<evidence type="ECO:0000313" key="4">
    <source>
        <dbReference type="Proteomes" id="UP000190092"/>
    </source>
</evidence>
<feature type="transmembrane region" description="Helical" evidence="1">
    <location>
        <begin position="80"/>
        <end position="99"/>
    </location>
</feature>
<dbReference type="PANTHER" id="PTHR36435">
    <property type="entry name" value="SLR1288 PROTEIN"/>
    <property type="match status" value="1"/>
</dbReference>
<gene>
    <name evidence="3" type="ORF">SAMN02745126_04665</name>
</gene>
<dbReference type="GO" id="GO:0004175">
    <property type="term" value="F:endopeptidase activity"/>
    <property type="evidence" value="ECO:0007669"/>
    <property type="project" value="UniProtKB-ARBA"/>
</dbReference>
<dbReference type="InterPro" id="IPR052710">
    <property type="entry name" value="CAAX_protease"/>
</dbReference>
<accession>A0A1T4SH74</accession>
<protein>
    <submittedName>
        <fullName evidence="3">CAAX protease self-immunity</fullName>
    </submittedName>
</protein>
<organism evidence="3 4">
    <name type="scientific">Enhydrobacter aerosaccus</name>
    <dbReference type="NCBI Taxonomy" id="225324"/>
    <lineage>
        <taxon>Bacteria</taxon>
        <taxon>Pseudomonadati</taxon>
        <taxon>Pseudomonadota</taxon>
        <taxon>Alphaproteobacteria</taxon>
        <taxon>Hyphomicrobiales</taxon>
        <taxon>Enhydrobacter</taxon>
    </lineage>
</organism>
<evidence type="ECO:0000256" key="1">
    <source>
        <dbReference type="SAM" id="Phobius"/>
    </source>
</evidence>
<dbReference type="PANTHER" id="PTHR36435:SF1">
    <property type="entry name" value="CAAX AMINO TERMINAL PROTEASE FAMILY PROTEIN"/>
    <property type="match status" value="1"/>
</dbReference>
<keyword evidence="1" id="KW-0472">Membrane</keyword>
<keyword evidence="3" id="KW-0378">Hydrolase</keyword>
<feature type="transmembrane region" description="Helical" evidence="1">
    <location>
        <begin position="38"/>
        <end position="60"/>
    </location>
</feature>
<sequence length="214" mass="22840">MYNSYRPVPGWALLLFLAALAVFGVALRLFVGPDLMELGMLGILGAFYAVMLCAVVVSIAPLRTAAFPALGVRGAGWKPVVFGAIGTLVLSVAVSKIGPEVKGMQAVEELVREPRAFLSSLLLLGLLAPVVEELIFRGLLYGWIAGRWGTIPAWLVSSIAFAIAHYEPAHILLVLPLGLLFGYLRRRTDSLLPSTVAHIVNNSFAVLAAAYVDG</sequence>
<keyword evidence="1" id="KW-1133">Transmembrane helix</keyword>
<reference evidence="4" key="1">
    <citation type="submission" date="2017-02" db="EMBL/GenBank/DDBJ databases">
        <authorList>
            <person name="Varghese N."/>
            <person name="Submissions S."/>
        </authorList>
    </citation>
    <scope>NUCLEOTIDE SEQUENCE [LARGE SCALE GENOMIC DNA]</scope>
    <source>
        <strain evidence="4">ATCC 27094</strain>
    </source>
</reference>
<evidence type="ECO:0000313" key="3">
    <source>
        <dbReference type="EMBL" id="SKA27537.1"/>
    </source>
</evidence>
<dbReference type="EMBL" id="FUWJ01000008">
    <property type="protein sequence ID" value="SKA27537.1"/>
    <property type="molecule type" value="Genomic_DNA"/>
</dbReference>
<dbReference type="Pfam" id="PF02517">
    <property type="entry name" value="Rce1-like"/>
    <property type="match status" value="1"/>
</dbReference>
<dbReference type="STRING" id="225324.SAMN02745126_04665"/>
<feature type="transmembrane region" description="Helical" evidence="1">
    <location>
        <begin position="12"/>
        <end position="31"/>
    </location>
</feature>
<dbReference type="GO" id="GO:0080120">
    <property type="term" value="P:CAAX-box protein maturation"/>
    <property type="evidence" value="ECO:0007669"/>
    <property type="project" value="UniProtKB-ARBA"/>
</dbReference>
<dbReference type="GO" id="GO:0006508">
    <property type="term" value="P:proteolysis"/>
    <property type="evidence" value="ECO:0007669"/>
    <property type="project" value="UniProtKB-KW"/>
</dbReference>